<dbReference type="EMBL" id="JAEHOE010000083">
    <property type="protein sequence ID" value="KAG2488464.1"/>
    <property type="molecule type" value="Genomic_DNA"/>
</dbReference>
<sequence length="397" mass="43176">MVLGWSLTSSASRPSSDRQFDFRLDDQDWAKVCWGRVPKGEARSLPRLLSRRAKWAAVMRRAASPEGGSWRADFEVEDMTPWRLQALARVIDSEFFQGTFHRELSRRTRRRLSYVSADYRLEGAGAPTGDAVVSSYSSPSSARERLAAKEWRLGVAPLVLVRPQPPGPAAPAPQAAAVQAQGPGHGPGSSGGSGRECCEPAAQGGGGRRWWQRGQQRDRGDGAEGPAGDAPQAGQAPVSGPSATYRHRTGEVILWREVWGSWLPSVGRPVRLDGVVCTSRLSWLAHTVAHEMLHAMLFSMCEPFAREAPANMSLQASQAVGGLFVWHGPGGSGECSPGLWSPPVSHCTALPPTVALVLDPQGHGYNFLMLNWYVLGHRGWTYSHQGLRPPRPLPYVL</sequence>
<evidence type="ECO:0000313" key="2">
    <source>
        <dbReference type="EMBL" id="KAG2488464.1"/>
    </source>
</evidence>
<evidence type="ECO:0000313" key="3">
    <source>
        <dbReference type="Proteomes" id="UP000612055"/>
    </source>
</evidence>
<comment type="caution">
    <text evidence="2">The sequence shown here is derived from an EMBL/GenBank/DDBJ whole genome shotgun (WGS) entry which is preliminary data.</text>
</comment>
<dbReference type="Proteomes" id="UP000612055">
    <property type="component" value="Unassembled WGS sequence"/>
</dbReference>
<evidence type="ECO:0000256" key="1">
    <source>
        <dbReference type="SAM" id="MobiDB-lite"/>
    </source>
</evidence>
<gene>
    <name evidence="2" type="ORF">HYH03_012969</name>
</gene>
<keyword evidence="3" id="KW-1185">Reference proteome</keyword>
<feature type="compositionally biased region" description="Low complexity" evidence="1">
    <location>
        <begin position="224"/>
        <end position="237"/>
    </location>
</feature>
<proteinExistence type="predicted"/>
<dbReference type="AlphaFoldDB" id="A0A835XZH0"/>
<reference evidence="2" key="1">
    <citation type="journal article" date="2020" name="bioRxiv">
        <title>Comparative genomics of Chlamydomonas.</title>
        <authorList>
            <person name="Craig R.J."/>
            <person name="Hasan A.R."/>
            <person name="Ness R.W."/>
            <person name="Keightley P.D."/>
        </authorList>
    </citation>
    <scope>NUCLEOTIDE SEQUENCE</scope>
    <source>
        <strain evidence="2">CCAP 11/70</strain>
    </source>
</reference>
<accession>A0A835XZH0</accession>
<feature type="compositionally biased region" description="Low complexity" evidence="1">
    <location>
        <begin position="172"/>
        <end position="182"/>
    </location>
</feature>
<organism evidence="2 3">
    <name type="scientific">Edaphochlamys debaryana</name>
    <dbReference type="NCBI Taxonomy" id="47281"/>
    <lineage>
        <taxon>Eukaryota</taxon>
        <taxon>Viridiplantae</taxon>
        <taxon>Chlorophyta</taxon>
        <taxon>core chlorophytes</taxon>
        <taxon>Chlorophyceae</taxon>
        <taxon>CS clade</taxon>
        <taxon>Chlamydomonadales</taxon>
        <taxon>Chlamydomonadales incertae sedis</taxon>
        <taxon>Edaphochlamys</taxon>
    </lineage>
</organism>
<feature type="compositionally biased region" description="Gly residues" evidence="1">
    <location>
        <begin position="183"/>
        <end position="194"/>
    </location>
</feature>
<protein>
    <submittedName>
        <fullName evidence="2">Uncharacterized protein</fullName>
    </submittedName>
</protein>
<feature type="region of interest" description="Disordered" evidence="1">
    <location>
        <begin position="164"/>
        <end position="244"/>
    </location>
</feature>
<name>A0A835XZH0_9CHLO</name>
<dbReference type="OrthoDB" id="549458at2759"/>